<dbReference type="EMBL" id="CAMXCT020000790">
    <property type="protein sequence ID" value="CAL1136687.1"/>
    <property type="molecule type" value="Genomic_DNA"/>
</dbReference>
<feature type="compositionally biased region" description="Basic and acidic residues" evidence="1">
    <location>
        <begin position="14"/>
        <end position="25"/>
    </location>
</feature>
<proteinExistence type="predicted"/>
<evidence type="ECO:0000256" key="1">
    <source>
        <dbReference type="SAM" id="MobiDB-lite"/>
    </source>
</evidence>
<feature type="compositionally biased region" description="Basic and acidic residues" evidence="1">
    <location>
        <begin position="201"/>
        <end position="223"/>
    </location>
</feature>
<keyword evidence="4" id="KW-1185">Reference proteome</keyword>
<feature type="compositionally biased region" description="Basic and acidic residues" evidence="1">
    <location>
        <begin position="49"/>
        <end position="76"/>
    </location>
</feature>
<gene>
    <name evidence="2" type="ORF">C1SCF055_LOCUS10933</name>
</gene>
<dbReference type="EMBL" id="CAMXCT030000790">
    <property type="protein sequence ID" value="CAL4770624.1"/>
    <property type="molecule type" value="Genomic_DNA"/>
</dbReference>
<protein>
    <submittedName>
        <fullName evidence="2">Uncharacterized protein</fullName>
    </submittedName>
</protein>
<feature type="region of interest" description="Disordered" evidence="1">
    <location>
        <begin position="169"/>
        <end position="236"/>
    </location>
</feature>
<evidence type="ECO:0000313" key="2">
    <source>
        <dbReference type="EMBL" id="CAI3983312.1"/>
    </source>
</evidence>
<organism evidence="2">
    <name type="scientific">Cladocopium goreaui</name>
    <dbReference type="NCBI Taxonomy" id="2562237"/>
    <lineage>
        <taxon>Eukaryota</taxon>
        <taxon>Sar</taxon>
        <taxon>Alveolata</taxon>
        <taxon>Dinophyceae</taxon>
        <taxon>Suessiales</taxon>
        <taxon>Symbiodiniaceae</taxon>
        <taxon>Cladocopium</taxon>
    </lineage>
</organism>
<reference evidence="2" key="1">
    <citation type="submission" date="2022-10" db="EMBL/GenBank/DDBJ databases">
        <authorList>
            <person name="Chen Y."/>
            <person name="Dougan E. K."/>
            <person name="Chan C."/>
            <person name="Rhodes N."/>
            <person name="Thang M."/>
        </authorList>
    </citation>
    <scope>NUCLEOTIDE SEQUENCE</scope>
</reference>
<sequence>MTSFIIISWPCQENENRVPVSREEQLSAESSKGRGRGKGKGRGRGRGKGKGDTRKKDDDDNTSKAATERKPKEPRQNSRKKSAPETTAKSKSNKKAKTIPVTPSGAKDETWDHWDGVDAEWHEHWEEEWGEGPHYGWAGWDNSQVWDKAAWEDGRASLYSLHEEKVPEVKRRVRGKQTEPTGASAKTAKAENGKKPRTNKRSKEVKKTDKVKVAKDSGKETTKTKSKKSKNKVPQVEPQVEVTQVVVGSMVDKRTEDLQKILEDFGRNYFDEVDDGITRADLKEFKQEIKEQTIGAMAFKECKFNPYWKRPAAGVRSITQQKDFAYFYFPVEEASWCLCLAVAFKAAQLMAMFVDELMSSDLKDRHFNGPDDFTISPPILEKKEALKQAGRNAILKLISEFSEQ</sequence>
<comment type="caution">
    <text evidence="2">The sequence shown here is derived from an EMBL/GenBank/DDBJ whole genome shotgun (WGS) entry which is preliminary data.</text>
</comment>
<evidence type="ECO:0000313" key="3">
    <source>
        <dbReference type="EMBL" id="CAL4770624.1"/>
    </source>
</evidence>
<evidence type="ECO:0000313" key="4">
    <source>
        <dbReference type="Proteomes" id="UP001152797"/>
    </source>
</evidence>
<dbReference type="Proteomes" id="UP001152797">
    <property type="component" value="Unassembled WGS sequence"/>
</dbReference>
<dbReference type="AlphaFoldDB" id="A0A9P1C0R0"/>
<accession>A0A9P1C0R0</accession>
<reference evidence="3 4" key="2">
    <citation type="submission" date="2024-05" db="EMBL/GenBank/DDBJ databases">
        <authorList>
            <person name="Chen Y."/>
            <person name="Shah S."/>
            <person name="Dougan E. K."/>
            <person name="Thang M."/>
            <person name="Chan C."/>
        </authorList>
    </citation>
    <scope>NUCLEOTIDE SEQUENCE [LARGE SCALE GENOMIC DNA]</scope>
</reference>
<dbReference type="EMBL" id="CAMXCT010000790">
    <property type="protein sequence ID" value="CAI3983312.1"/>
    <property type="molecule type" value="Genomic_DNA"/>
</dbReference>
<name>A0A9P1C0R0_9DINO</name>
<feature type="region of interest" description="Disordered" evidence="1">
    <location>
        <begin position="1"/>
        <end position="112"/>
    </location>
</feature>
<feature type="compositionally biased region" description="Basic residues" evidence="1">
    <location>
        <begin position="33"/>
        <end position="48"/>
    </location>
</feature>